<evidence type="ECO:0000313" key="2">
    <source>
        <dbReference type="EMBL" id="CAE6750290.1"/>
    </source>
</evidence>
<dbReference type="RefSeq" id="WP_211611924.1">
    <property type="nucleotide sequence ID" value="NZ_CAJNBK010000006.1"/>
</dbReference>
<protein>
    <recommendedName>
        <fullName evidence="1">TfoX N-terminal domain-containing protein</fullName>
    </recommendedName>
</protein>
<dbReference type="Proteomes" id="UP000672526">
    <property type="component" value="Unassembled WGS sequence"/>
</dbReference>
<dbReference type="Gene3D" id="3.30.1460.30">
    <property type="entry name" value="YgaC/TfoX-N like chaperone"/>
    <property type="match status" value="1"/>
</dbReference>
<evidence type="ECO:0000313" key="3">
    <source>
        <dbReference type="Proteomes" id="UP000672526"/>
    </source>
</evidence>
<organism evidence="2 3">
    <name type="scientific">Paraburkholderia haematera</name>
    <dbReference type="NCBI Taxonomy" id="2793077"/>
    <lineage>
        <taxon>Bacteria</taxon>
        <taxon>Pseudomonadati</taxon>
        <taxon>Pseudomonadota</taxon>
        <taxon>Betaproteobacteria</taxon>
        <taxon>Burkholderiales</taxon>
        <taxon>Burkholderiaceae</taxon>
        <taxon>Paraburkholderia</taxon>
    </lineage>
</organism>
<dbReference type="InterPro" id="IPR007076">
    <property type="entry name" value="TfoX_N"/>
</dbReference>
<dbReference type="InterPro" id="IPR047525">
    <property type="entry name" value="TfoX-like"/>
</dbReference>
<gene>
    <name evidence="2" type="ORF">R69888_02941</name>
</gene>
<proteinExistence type="predicted"/>
<comment type="caution">
    <text evidence="2">The sequence shown here is derived from an EMBL/GenBank/DDBJ whole genome shotgun (WGS) entry which is preliminary data.</text>
</comment>
<keyword evidence="3" id="KW-1185">Reference proteome</keyword>
<accession>A0ABM8RFU2</accession>
<dbReference type="PANTHER" id="PTHR36121">
    <property type="entry name" value="PROTEIN SXY"/>
    <property type="match status" value="1"/>
</dbReference>
<dbReference type="EMBL" id="CAJNBK010000006">
    <property type="protein sequence ID" value="CAE6750290.1"/>
    <property type="molecule type" value="Genomic_DNA"/>
</dbReference>
<sequence>MNLSAARERALEFVDRLNMIGPISVTRFFGGAGLVKDGIQFGFVIKGALYLRVDDLTRPAFDALGAVPFSYSGQSKTVRVASYYQLPDEIADDPHELIRWATRAIHAAAVARSKSRRSKHVGAE</sequence>
<dbReference type="Pfam" id="PF04993">
    <property type="entry name" value="TfoX_N"/>
    <property type="match status" value="1"/>
</dbReference>
<evidence type="ECO:0000259" key="1">
    <source>
        <dbReference type="Pfam" id="PF04993"/>
    </source>
</evidence>
<dbReference type="SUPFAM" id="SSF159894">
    <property type="entry name" value="YgaC/TfoX-N like"/>
    <property type="match status" value="1"/>
</dbReference>
<dbReference type="PANTHER" id="PTHR36121:SF1">
    <property type="entry name" value="PROTEIN SXY"/>
    <property type="match status" value="1"/>
</dbReference>
<name>A0ABM8RFU2_9BURK</name>
<feature type="domain" description="TfoX N-terminal" evidence="1">
    <location>
        <begin position="16"/>
        <end position="108"/>
    </location>
</feature>
<reference evidence="2 3" key="1">
    <citation type="submission" date="2021-02" db="EMBL/GenBank/DDBJ databases">
        <authorList>
            <person name="Vanwijnsberghe S."/>
        </authorList>
    </citation>
    <scope>NUCLEOTIDE SEQUENCE [LARGE SCALE GENOMIC DNA]</scope>
    <source>
        <strain evidence="2 3">LMG 31837</strain>
    </source>
</reference>